<keyword evidence="1" id="KW-0808">Transferase</keyword>
<organism evidence="1 2">
    <name type="scientific">Paraglaciecola polaris LMG 21857</name>
    <dbReference type="NCBI Taxonomy" id="1129793"/>
    <lineage>
        <taxon>Bacteria</taxon>
        <taxon>Pseudomonadati</taxon>
        <taxon>Pseudomonadota</taxon>
        <taxon>Gammaproteobacteria</taxon>
        <taxon>Alteromonadales</taxon>
        <taxon>Alteromonadaceae</taxon>
        <taxon>Paraglaciecola</taxon>
    </lineage>
</organism>
<evidence type="ECO:0000313" key="2">
    <source>
        <dbReference type="Proteomes" id="UP000006322"/>
    </source>
</evidence>
<dbReference type="GO" id="GO:0003887">
    <property type="term" value="F:DNA-directed DNA polymerase activity"/>
    <property type="evidence" value="ECO:0007669"/>
    <property type="project" value="UniProtKB-EC"/>
</dbReference>
<dbReference type="AlphaFoldDB" id="K6ZUB5"/>
<keyword evidence="1" id="KW-0548">Nucleotidyltransferase</keyword>
<dbReference type="PROSITE" id="PS51257">
    <property type="entry name" value="PROKAR_LIPOPROTEIN"/>
    <property type="match status" value="1"/>
</dbReference>
<accession>K6ZUB5</accession>
<keyword evidence="2" id="KW-1185">Reference proteome</keyword>
<dbReference type="PANTHER" id="PTHR38767:SF1">
    <property type="entry name" value="DNA POLYMERASE III SUBUNIT CHI"/>
    <property type="match status" value="1"/>
</dbReference>
<dbReference type="EC" id="2.7.7.7" evidence="1"/>
<dbReference type="STRING" id="1129793.GPLA_2979"/>
<proteinExistence type="predicted"/>
<gene>
    <name evidence="1" type="primary">holC</name>
    <name evidence="1" type="ORF">GPLA_2979</name>
</gene>
<reference evidence="2" key="1">
    <citation type="journal article" date="2014" name="Environ. Microbiol.">
        <title>Comparative genomics of the marine bacterial genus Glaciecola reveals the high degree of genomic diversity and genomic characteristic for cold adaptation.</title>
        <authorList>
            <person name="Qin Q.L."/>
            <person name="Xie B.B."/>
            <person name="Yu Y."/>
            <person name="Shu Y.L."/>
            <person name="Rong J.C."/>
            <person name="Zhang Y.J."/>
            <person name="Zhao D.L."/>
            <person name="Chen X.L."/>
            <person name="Zhang X.Y."/>
            <person name="Chen B."/>
            <person name="Zhou B.C."/>
            <person name="Zhang Y.Z."/>
        </authorList>
    </citation>
    <scope>NUCLEOTIDE SEQUENCE [LARGE SCALE GENOMIC DNA]</scope>
    <source>
        <strain evidence="2">LMG 21857</strain>
    </source>
</reference>
<dbReference type="Pfam" id="PF04364">
    <property type="entry name" value="DNA_pol3_chi"/>
    <property type="match status" value="1"/>
</dbReference>
<dbReference type="RefSeq" id="WP_007105639.1">
    <property type="nucleotide sequence ID" value="NZ_BAER01000075.1"/>
</dbReference>
<dbReference type="EMBL" id="BAER01000075">
    <property type="protein sequence ID" value="GAC33872.1"/>
    <property type="molecule type" value="Genomic_DNA"/>
</dbReference>
<protein>
    <submittedName>
        <fullName evidence="1">DNA polymerase III subunit chi</fullName>
        <ecNumber evidence="1">2.7.7.7</ecNumber>
    </submittedName>
</protein>
<sequence length="160" mass="18050">MSKVTFYLLEQETEATSNQPAHLALACQLAAQCFSNKQRCVVMCQSQAQAEQFDELLWQLPNDRFVPHNLTGEGPQAGTPVEICWQRPSQFNKPVLINLADNMPDFHSKFSRIFDFVPAADTLKQQARERYKHYRAAGHQLDTLPSKALLDSLAGNSQSQ</sequence>
<dbReference type="GO" id="GO:0006260">
    <property type="term" value="P:DNA replication"/>
    <property type="evidence" value="ECO:0007669"/>
    <property type="project" value="InterPro"/>
</dbReference>
<evidence type="ECO:0000313" key="1">
    <source>
        <dbReference type="EMBL" id="GAC33872.1"/>
    </source>
</evidence>
<dbReference type="SUPFAM" id="SSF102400">
    <property type="entry name" value="DNA polymerase III chi subunit"/>
    <property type="match status" value="1"/>
</dbReference>
<comment type="caution">
    <text evidence="1">The sequence shown here is derived from an EMBL/GenBank/DDBJ whole genome shotgun (WGS) entry which is preliminary data.</text>
</comment>
<dbReference type="Proteomes" id="UP000006322">
    <property type="component" value="Unassembled WGS sequence"/>
</dbReference>
<dbReference type="InterPro" id="IPR007459">
    <property type="entry name" value="DNA_pol3_chi"/>
</dbReference>
<dbReference type="Gene3D" id="3.40.50.10110">
    <property type="entry name" value="DNA polymerase III subunit chi"/>
    <property type="match status" value="1"/>
</dbReference>
<dbReference type="InterPro" id="IPR036768">
    <property type="entry name" value="PolIII_chi_sf"/>
</dbReference>
<dbReference type="OrthoDB" id="5297568at2"/>
<name>K6ZUB5_9ALTE</name>
<dbReference type="GO" id="GO:0032298">
    <property type="term" value="P:positive regulation of DNA-templated DNA replication initiation"/>
    <property type="evidence" value="ECO:0007669"/>
    <property type="project" value="TreeGrafter"/>
</dbReference>
<dbReference type="GO" id="GO:0003677">
    <property type="term" value="F:DNA binding"/>
    <property type="evidence" value="ECO:0007669"/>
    <property type="project" value="InterPro"/>
</dbReference>
<dbReference type="PANTHER" id="PTHR38767">
    <property type="entry name" value="DNA POLYMERASE III SUBUNIT CHI"/>
    <property type="match status" value="1"/>
</dbReference>